<dbReference type="GO" id="GO:0000917">
    <property type="term" value="P:division septum assembly"/>
    <property type="evidence" value="ECO:0007669"/>
    <property type="project" value="UniProtKB-KW"/>
</dbReference>
<dbReference type="eggNOG" id="COG3027">
    <property type="taxonomic scope" value="Bacteria"/>
</dbReference>
<dbReference type="PANTHER" id="PTHR34981:SF1">
    <property type="entry name" value="CELL DIVISION PROTEIN ZAPA"/>
    <property type="match status" value="1"/>
</dbReference>
<evidence type="ECO:0000313" key="10">
    <source>
        <dbReference type="EMBL" id="ABB23591.1"/>
    </source>
</evidence>
<sequence length="87" mass="9783">MEKFDVNVYGDTYPLRADTREAVENAAGEVDRRMRRFAVQAPSFEPLRLAVLAAVELAEEKLQLEETMAGLQERIGKLNAFVGDNLQ</sequence>
<dbReference type="Pfam" id="PF05164">
    <property type="entry name" value="ZapA"/>
    <property type="match status" value="1"/>
</dbReference>
<evidence type="ECO:0000256" key="8">
    <source>
        <dbReference type="ARBA" id="ARBA00026068"/>
    </source>
</evidence>
<evidence type="ECO:0000256" key="7">
    <source>
        <dbReference type="ARBA" id="ARBA00024910"/>
    </source>
</evidence>
<proteinExistence type="predicted"/>
<evidence type="ECO:0000313" key="11">
    <source>
        <dbReference type="Proteomes" id="UP000002709"/>
    </source>
</evidence>
<evidence type="ECO:0000256" key="4">
    <source>
        <dbReference type="ARBA" id="ARBA00022618"/>
    </source>
</evidence>
<comment type="subunit">
    <text evidence="8">Homodimer. Interacts with FtsZ.</text>
</comment>
<dbReference type="OrthoDB" id="595328at2"/>
<dbReference type="HOGENOM" id="CLU_188222_0_0_10"/>
<dbReference type="GO" id="GO:0032153">
    <property type="term" value="C:cell division site"/>
    <property type="evidence" value="ECO:0007669"/>
    <property type="project" value="TreeGrafter"/>
</dbReference>
<accession>Q3B4Z0</accession>
<comment type="subcellular location">
    <subcellularLocation>
        <location evidence="1">Cytoplasm</location>
    </subcellularLocation>
</comment>
<evidence type="ECO:0000256" key="6">
    <source>
        <dbReference type="ARBA" id="ARBA00023306"/>
    </source>
</evidence>
<keyword evidence="3" id="KW-0963">Cytoplasm</keyword>
<dbReference type="InterPro" id="IPR036192">
    <property type="entry name" value="Cell_div_ZapA-like_sf"/>
</dbReference>
<keyword evidence="6" id="KW-0131">Cell cycle</keyword>
<dbReference type="Proteomes" id="UP000002709">
    <property type="component" value="Chromosome"/>
</dbReference>
<dbReference type="STRING" id="319225.Plut_0713"/>
<dbReference type="AlphaFoldDB" id="Q3B4Z0"/>
<keyword evidence="4" id="KW-0132">Cell division</keyword>
<dbReference type="GO" id="GO:0030428">
    <property type="term" value="C:cell septum"/>
    <property type="evidence" value="ECO:0007669"/>
    <property type="project" value="TreeGrafter"/>
</dbReference>
<reference evidence="11" key="1">
    <citation type="submission" date="2005-08" db="EMBL/GenBank/DDBJ databases">
        <title>Complete sequence of Pelodictyon luteolum DSM 273.</title>
        <authorList>
            <consortium name="US DOE Joint Genome Institute"/>
            <person name="Copeland A."/>
            <person name="Lucas S."/>
            <person name="Lapidus A."/>
            <person name="Barry K."/>
            <person name="Detter J.C."/>
            <person name="Glavina T."/>
            <person name="Hammon N."/>
            <person name="Israni S."/>
            <person name="Pitluck S."/>
            <person name="Bryant D."/>
            <person name="Schmutz J."/>
            <person name="Larimer F."/>
            <person name="Land M."/>
            <person name="Kyrpides N."/>
            <person name="Ivanova N."/>
            <person name="Richardson P."/>
        </authorList>
    </citation>
    <scope>NUCLEOTIDE SEQUENCE [LARGE SCALE GENOMIC DNA]</scope>
    <source>
        <strain evidence="11">DSM 273 / BCRC 81028 / 2530</strain>
    </source>
</reference>
<evidence type="ECO:0000256" key="9">
    <source>
        <dbReference type="ARBA" id="ARBA00033158"/>
    </source>
</evidence>
<dbReference type="GO" id="GO:0000921">
    <property type="term" value="P:septin ring assembly"/>
    <property type="evidence" value="ECO:0007669"/>
    <property type="project" value="TreeGrafter"/>
</dbReference>
<comment type="function">
    <text evidence="7">Activator of cell division through the inhibition of FtsZ GTPase activity, therefore promoting FtsZ assembly into bundles of protofilaments necessary for the formation of the division Z ring. It is recruited early at mid-cell but it is not essential for cell division.</text>
</comment>
<evidence type="ECO:0000256" key="2">
    <source>
        <dbReference type="ARBA" id="ARBA00015195"/>
    </source>
</evidence>
<dbReference type="SUPFAM" id="SSF102829">
    <property type="entry name" value="Cell division protein ZapA-like"/>
    <property type="match status" value="1"/>
</dbReference>
<keyword evidence="11" id="KW-1185">Reference proteome</keyword>
<organism evidence="10 11">
    <name type="scientific">Chlorobium luteolum (strain DSM 273 / BCRC 81028 / 2530)</name>
    <name type="common">Pelodictyon luteolum</name>
    <dbReference type="NCBI Taxonomy" id="319225"/>
    <lineage>
        <taxon>Bacteria</taxon>
        <taxon>Pseudomonadati</taxon>
        <taxon>Chlorobiota</taxon>
        <taxon>Chlorobiia</taxon>
        <taxon>Chlorobiales</taxon>
        <taxon>Chlorobiaceae</taxon>
        <taxon>Chlorobium/Pelodictyon group</taxon>
        <taxon>Pelodictyon</taxon>
    </lineage>
</organism>
<dbReference type="PANTHER" id="PTHR34981">
    <property type="entry name" value="CELL DIVISION PROTEIN ZAPA"/>
    <property type="match status" value="1"/>
</dbReference>
<dbReference type="GO" id="GO:0005829">
    <property type="term" value="C:cytosol"/>
    <property type="evidence" value="ECO:0007669"/>
    <property type="project" value="TreeGrafter"/>
</dbReference>
<gene>
    <name evidence="10" type="ordered locus">Plut_0713</name>
</gene>
<dbReference type="GO" id="GO:0043093">
    <property type="term" value="P:FtsZ-dependent cytokinesis"/>
    <property type="evidence" value="ECO:0007669"/>
    <property type="project" value="TreeGrafter"/>
</dbReference>
<protein>
    <recommendedName>
        <fullName evidence="2">Cell division protein ZapA</fullName>
    </recommendedName>
    <alternativeName>
        <fullName evidence="9">Z ring-associated protein ZapA</fullName>
    </alternativeName>
</protein>
<dbReference type="InterPro" id="IPR007838">
    <property type="entry name" value="Cell_div_ZapA-like"/>
</dbReference>
<dbReference type="EMBL" id="CP000096">
    <property type="protein sequence ID" value="ABB23591.1"/>
    <property type="molecule type" value="Genomic_DNA"/>
</dbReference>
<name>Q3B4Z0_CHLL3</name>
<dbReference type="KEGG" id="plt:Plut_0713"/>
<evidence type="ECO:0000256" key="3">
    <source>
        <dbReference type="ARBA" id="ARBA00022490"/>
    </source>
</evidence>
<keyword evidence="5" id="KW-0717">Septation</keyword>
<evidence type="ECO:0000256" key="1">
    <source>
        <dbReference type="ARBA" id="ARBA00004496"/>
    </source>
</evidence>
<dbReference type="RefSeq" id="WP_011357465.1">
    <property type="nucleotide sequence ID" value="NC_007512.1"/>
</dbReference>
<evidence type="ECO:0000256" key="5">
    <source>
        <dbReference type="ARBA" id="ARBA00023210"/>
    </source>
</evidence>